<sequence length="183" mass="21714">MIEWITNNKEWIFSGIGITLIVGVIATFCYLKKKLYRKKYIWKPQTLMRNKSIAKDISTHPKDIAFDIEKGDIQLEYYVSGLDAFIQLLQKFILTERRKYPIYGNTYGIDESISIFTEQDVVEFQRQCNNIELHLIDYFKEWIEEIYQIRRNGNHLTNELKVSGKAETVKCIVPNRHKEGREK</sequence>
<reference evidence="2 3" key="1">
    <citation type="submission" date="2007-08" db="EMBL/GenBank/DDBJ databases">
        <authorList>
            <person name="Fulton L."/>
            <person name="Clifton S."/>
            <person name="Fulton B."/>
            <person name="Xu J."/>
            <person name="Minx P."/>
            <person name="Pepin K.H."/>
            <person name="Johnson M."/>
            <person name="Thiruvilangam P."/>
            <person name="Bhonagiri V."/>
            <person name="Nash W.E."/>
            <person name="Mardis E.R."/>
            <person name="Wilson R.K."/>
        </authorList>
    </citation>
    <scope>NUCLEOTIDE SEQUENCE [LARGE SCALE GENOMIC DNA]</scope>
    <source>
        <strain evidence="3">ATCC BAA-613 / DSM 15670 / CCUG 46953 / JCM 12243 / WAL 16351</strain>
    </source>
</reference>
<comment type="caution">
    <text evidence="2">The sequence shown here is derived from an EMBL/GenBank/DDBJ whole genome shotgun (WGS) entry which is preliminary data.</text>
</comment>
<dbReference type="PaxDb" id="411902-CLOBOL_06819"/>
<dbReference type="Proteomes" id="UP000005396">
    <property type="component" value="Unassembled WGS sequence"/>
</dbReference>
<evidence type="ECO:0000313" key="3">
    <source>
        <dbReference type="Proteomes" id="UP000005396"/>
    </source>
</evidence>
<evidence type="ECO:0000256" key="1">
    <source>
        <dbReference type="SAM" id="Phobius"/>
    </source>
</evidence>
<dbReference type="AlphaFoldDB" id="A8S450"/>
<organism evidence="2 3">
    <name type="scientific">Enterocloster bolteae (strain ATCC BAA-613 / DSM 15670 / CCUG 46953 / JCM 12243 / WAL 16351)</name>
    <name type="common">Clostridium bolteae</name>
    <dbReference type="NCBI Taxonomy" id="411902"/>
    <lineage>
        <taxon>Bacteria</taxon>
        <taxon>Bacillati</taxon>
        <taxon>Bacillota</taxon>
        <taxon>Clostridia</taxon>
        <taxon>Lachnospirales</taxon>
        <taxon>Lachnospiraceae</taxon>
        <taxon>Enterocloster</taxon>
    </lineage>
</organism>
<feature type="transmembrane region" description="Helical" evidence="1">
    <location>
        <begin position="12"/>
        <end position="31"/>
    </location>
</feature>
<proteinExistence type="predicted"/>
<keyword evidence="1" id="KW-1133">Transmembrane helix</keyword>
<dbReference type="RefSeq" id="WP_002566059.1">
    <property type="nucleotide sequence ID" value="NZ_DS480713.1"/>
</dbReference>
<keyword evidence="1" id="KW-0812">Transmembrane</keyword>
<keyword evidence="1" id="KW-0472">Membrane</keyword>
<gene>
    <name evidence="2" type="ORF">CLOBOL_06819</name>
</gene>
<dbReference type="HOGENOM" id="CLU_1472753_0_0_9"/>
<accession>A8S450</accession>
<name>A8S450_ENTBW</name>
<evidence type="ECO:0000313" key="2">
    <source>
        <dbReference type="EMBL" id="EDP12923.1"/>
    </source>
</evidence>
<protein>
    <submittedName>
        <fullName evidence="2">Uncharacterized protein</fullName>
    </submittedName>
</protein>
<dbReference type="EMBL" id="ABCC02000058">
    <property type="protein sequence ID" value="EDP12923.1"/>
    <property type="molecule type" value="Genomic_DNA"/>
</dbReference>
<reference evidence="2 3" key="2">
    <citation type="submission" date="2007-09" db="EMBL/GenBank/DDBJ databases">
        <title>Draft genome sequence of Clostridium bolteae (ATCC BAA-613).</title>
        <authorList>
            <person name="Sudarsanam P."/>
            <person name="Ley R."/>
            <person name="Guruge J."/>
            <person name="Turnbaugh P.J."/>
            <person name="Mahowald M."/>
            <person name="Liep D."/>
            <person name="Gordon J."/>
        </authorList>
    </citation>
    <scope>NUCLEOTIDE SEQUENCE [LARGE SCALE GENOMIC DNA]</scope>
    <source>
        <strain evidence="3">ATCC BAA-613 / DSM 15670 / CCUG 46953 / JCM 12243 / WAL 16351</strain>
    </source>
</reference>